<dbReference type="Proteomes" id="UP000230069">
    <property type="component" value="Unassembled WGS sequence"/>
</dbReference>
<dbReference type="PANTHER" id="PTHR31992:SF141">
    <property type="entry name" value="DOF ZINC FINGER PROTEIN DOF1.4"/>
    <property type="match status" value="1"/>
</dbReference>
<comment type="subcellular location">
    <subcellularLocation>
        <location evidence="8 9">Nucleus</location>
    </subcellularLocation>
</comment>
<keyword evidence="1 9" id="KW-0479">Metal-binding</keyword>
<dbReference type="GO" id="GO:0003700">
    <property type="term" value="F:DNA-binding transcription factor activity"/>
    <property type="evidence" value="ECO:0007669"/>
    <property type="project" value="UniProtKB-UniRule"/>
</dbReference>
<evidence type="ECO:0000313" key="12">
    <source>
        <dbReference type="Proteomes" id="UP000230069"/>
    </source>
</evidence>
<evidence type="ECO:0000256" key="6">
    <source>
        <dbReference type="ARBA" id="ARBA00023163"/>
    </source>
</evidence>
<dbReference type="GO" id="GO:0003677">
    <property type="term" value="F:DNA binding"/>
    <property type="evidence" value="ECO:0007669"/>
    <property type="project" value="UniProtKB-UniRule"/>
</dbReference>
<accession>A0A2G5DR18</accession>
<dbReference type="SUPFAM" id="SSF57783">
    <property type="entry name" value="Zinc beta-ribbon"/>
    <property type="match status" value="1"/>
</dbReference>
<evidence type="ECO:0000313" key="11">
    <source>
        <dbReference type="EMBL" id="PIA45971.1"/>
    </source>
</evidence>
<keyword evidence="4 9" id="KW-0805">Transcription regulation</keyword>
<keyword evidence="7 8" id="KW-0539">Nucleus</keyword>
<keyword evidence="6 9" id="KW-0804">Transcription</keyword>
<keyword evidence="3 9" id="KW-0862">Zinc</keyword>
<gene>
    <name evidence="11" type="ORF">AQUCO_01600315v1</name>
</gene>
<evidence type="ECO:0000256" key="5">
    <source>
        <dbReference type="ARBA" id="ARBA00023125"/>
    </source>
</evidence>
<dbReference type="Gene3D" id="2.20.28.10">
    <property type="match status" value="1"/>
</dbReference>
<keyword evidence="12" id="KW-1185">Reference proteome</keyword>
<proteinExistence type="predicted"/>
<evidence type="ECO:0000256" key="4">
    <source>
        <dbReference type="ARBA" id="ARBA00023015"/>
    </source>
</evidence>
<dbReference type="InParanoid" id="A0A2G5DR18"/>
<keyword evidence="5 8" id="KW-0238">DNA-binding</keyword>
<evidence type="ECO:0000256" key="2">
    <source>
        <dbReference type="ARBA" id="ARBA00022771"/>
    </source>
</evidence>
<sequence>MDSSRVISFQQLGGMESMNHVSMDVEDGQALIMNMSLKCPRCESTNTKFFYYQNQQKSQPRHFCKDCLRSWSVNGKLRDIPVGRGERKRRQPEIFVPDHARVVLQCPHCESTNTKFFYYQNQDKSKPFHFCNDCRRQWTVGGSRLMALSGGRKRRLPESSMANQASMSQEKGKYNNLKYQWPMKLPCVRWHWNVHAVNLSIQNSFTINIIMSQSLFTFVKIVDDTGL</sequence>
<reference evidence="11 12" key="1">
    <citation type="submission" date="2017-09" db="EMBL/GenBank/DDBJ databases">
        <title>WGS assembly of Aquilegia coerulea Goldsmith.</title>
        <authorList>
            <person name="Hodges S."/>
            <person name="Kramer E."/>
            <person name="Nordborg M."/>
            <person name="Tomkins J."/>
            <person name="Borevitz J."/>
            <person name="Derieg N."/>
            <person name="Yan J."/>
            <person name="Mihaltcheva S."/>
            <person name="Hayes R.D."/>
            <person name="Rokhsar D."/>
        </authorList>
    </citation>
    <scope>NUCLEOTIDE SEQUENCE [LARGE SCALE GENOMIC DNA]</scope>
    <source>
        <strain evidence="12">cv. Goldsmith</strain>
    </source>
</reference>
<dbReference type="EMBL" id="KZ305033">
    <property type="protein sequence ID" value="PIA45971.1"/>
    <property type="molecule type" value="Genomic_DNA"/>
</dbReference>
<feature type="domain" description="Dof-type" evidence="10">
    <location>
        <begin position="104"/>
        <end position="158"/>
    </location>
</feature>
<organism evidence="11 12">
    <name type="scientific">Aquilegia coerulea</name>
    <name type="common">Rocky mountain columbine</name>
    <dbReference type="NCBI Taxonomy" id="218851"/>
    <lineage>
        <taxon>Eukaryota</taxon>
        <taxon>Viridiplantae</taxon>
        <taxon>Streptophyta</taxon>
        <taxon>Embryophyta</taxon>
        <taxon>Tracheophyta</taxon>
        <taxon>Spermatophyta</taxon>
        <taxon>Magnoliopsida</taxon>
        <taxon>Ranunculales</taxon>
        <taxon>Ranunculaceae</taxon>
        <taxon>Thalictroideae</taxon>
        <taxon>Aquilegia</taxon>
    </lineage>
</organism>
<dbReference type="GO" id="GO:0008270">
    <property type="term" value="F:zinc ion binding"/>
    <property type="evidence" value="ECO:0007669"/>
    <property type="project" value="UniProtKB-KW"/>
</dbReference>
<evidence type="ECO:0000259" key="10">
    <source>
        <dbReference type="PROSITE" id="PS50884"/>
    </source>
</evidence>
<evidence type="ECO:0000256" key="7">
    <source>
        <dbReference type="ARBA" id="ARBA00023242"/>
    </source>
</evidence>
<protein>
    <recommendedName>
        <fullName evidence="9">Dof zinc finger protein</fullName>
    </recommendedName>
</protein>
<evidence type="ECO:0000256" key="8">
    <source>
        <dbReference type="PROSITE-ProRule" id="PRU00071"/>
    </source>
</evidence>
<dbReference type="GO" id="GO:0005634">
    <property type="term" value="C:nucleus"/>
    <property type="evidence" value="ECO:0007669"/>
    <property type="project" value="UniProtKB-SubCell"/>
</dbReference>
<feature type="domain" description="Dof-type" evidence="10">
    <location>
        <begin position="37"/>
        <end position="91"/>
    </location>
</feature>
<dbReference type="Pfam" id="PF02701">
    <property type="entry name" value="Zn_ribbon_Dof"/>
    <property type="match status" value="2"/>
</dbReference>
<dbReference type="InterPro" id="IPR003851">
    <property type="entry name" value="Znf_Dof"/>
</dbReference>
<comment type="function">
    <text evidence="9">Transcription factor that binds specifically to a 5'-AA[AG]G-3' consensus core sequence.</text>
</comment>
<name>A0A2G5DR18_AQUCA</name>
<dbReference type="OrthoDB" id="1982144at2759"/>
<evidence type="ECO:0000256" key="9">
    <source>
        <dbReference type="RuleBase" id="RU369094"/>
    </source>
</evidence>
<dbReference type="PANTHER" id="PTHR31992">
    <property type="entry name" value="DOF ZINC FINGER PROTEIN DOF1.4-RELATED"/>
    <property type="match status" value="1"/>
</dbReference>
<dbReference type="InterPro" id="IPR045174">
    <property type="entry name" value="Dof"/>
</dbReference>
<dbReference type="PROSITE" id="PS50884">
    <property type="entry name" value="ZF_DOF_2"/>
    <property type="match status" value="2"/>
</dbReference>
<evidence type="ECO:0000256" key="1">
    <source>
        <dbReference type="ARBA" id="ARBA00022723"/>
    </source>
</evidence>
<keyword evidence="2 8" id="KW-0863">Zinc-finger</keyword>
<evidence type="ECO:0000256" key="3">
    <source>
        <dbReference type="ARBA" id="ARBA00022833"/>
    </source>
</evidence>
<dbReference type="AlphaFoldDB" id="A0A2G5DR18"/>
<dbReference type="STRING" id="218851.A0A2G5DR18"/>